<dbReference type="InterPro" id="IPR004165">
    <property type="entry name" value="CoA_trans_fam_I"/>
</dbReference>
<reference evidence="2" key="1">
    <citation type="submission" date="2018-05" db="EMBL/GenBank/DDBJ databases">
        <authorList>
            <person name="Lanie J.A."/>
            <person name="Ng W.-L."/>
            <person name="Kazmierczak K.M."/>
            <person name="Andrzejewski T.M."/>
            <person name="Davidsen T.M."/>
            <person name="Wayne K.J."/>
            <person name="Tettelin H."/>
            <person name="Glass J.I."/>
            <person name="Rusch D."/>
            <person name="Podicherti R."/>
            <person name="Tsui H.-C.T."/>
            <person name="Winkler M.E."/>
        </authorList>
    </citation>
    <scope>NUCLEOTIDE SEQUENCE</scope>
</reference>
<dbReference type="PANTHER" id="PTHR13707">
    <property type="entry name" value="KETOACID-COENZYME A TRANSFERASE"/>
    <property type="match status" value="1"/>
</dbReference>
<evidence type="ECO:0000313" key="2">
    <source>
        <dbReference type="EMBL" id="SVE51802.1"/>
    </source>
</evidence>
<dbReference type="Gene3D" id="3.40.1080.10">
    <property type="entry name" value="Glutaconate Coenzyme A-transferase"/>
    <property type="match status" value="1"/>
</dbReference>
<feature type="non-terminal residue" evidence="2">
    <location>
        <position position="72"/>
    </location>
</feature>
<organism evidence="2">
    <name type="scientific">marine metagenome</name>
    <dbReference type="NCBI Taxonomy" id="408172"/>
    <lineage>
        <taxon>unclassified sequences</taxon>
        <taxon>metagenomes</taxon>
        <taxon>ecological metagenomes</taxon>
    </lineage>
</organism>
<dbReference type="PANTHER" id="PTHR13707:SF60">
    <property type="entry name" value="ACETATE COA-TRANSFERASE SUBUNIT ALPHA"/>
    <property type="match status" value="1"/>
</dbReference>
<dbReference type="EMBL" id="UINC01222849">
    <property type="protein sequence ID" value="SVE51802.1"/>
    <property type="molecule type" value="Genomic_DNA"/>
</dbReference>
<name>A0A383E4N8_9ZZZZ</name>
<evidence type="ECO:0000256" key="1">
    <source>
        <dbReference type="ARBA" id="ARBA00022679"/>
    </source>
</evidence>
<dbReference type="SUPFAM" id="SSF100950">
    <property type="entry name" value="NagB/RpiA/CoA transferase-like"/>
    <property type="match status" value="1"/>
</dbReference>
<proteinExistence type="predicted"/>
<gene>
    <name evidence="2" type="ORF">METZ01_LOCUS504656</name>
</gene>
<keyword evidence="1" id="KW-0808">Transferase</keyword>
<dbReference type="AlphaFoldDB" id="A0A383E4N8"/>
<sequence>VNLGIGIPAMCADFLPDGVELLYHAENGILGFKELSEPGEGDPNLMDAGGKFPKLVPGMAFFDSVESFSLIR</sequence>
<dbReference type="GO" id="GO:0008410">
    <property type="term" value="F:CoA-transferase activity"/>
    <property type="evidence" value="ECO:0007669"/>
    <property type="project" value="InterPro"/>
</dbReference>
<protein>
    <submittedName>
        <fullName evidence="2">Uncharacterized protein</fullName>
    </submittedName>
</protein>
<accession>A0A383E4N8</accession>
<feature type="non-terminal residue" evidence="2">
    <location>
        <position position="1"/>
    </location>
</feature>
<dbReference type="InterPro" id="IPR037171">
    <property type="entry name" value="NagB/RpiA_transferase-like"/>
</dbReference>